<dbReference type="NCBIfam" id="TIGR00158">
    <property type="entry name" value="L9"/>
    <property type="match status" value="1"/>
</dbReference>
<keyword evidence="3 7" id="KW-0694">RNA-binding</keyword>
<evidence type="ECO:0000313" key="9">
    <source>
        <dbReference type="EMBL" id="HIR66083.1"/>
    </source>
</evidence>
<comment type="function">
    <text evidence="7">Binds to the 23S rRNA.</text>
</comment>
<proteinExistence type="inferred from homology"/>
<dbReference type="Pfam" id="PF01281">
    <property type="entry name" value="Ribosomal_L9_N"/>
    <property type="match status" value="1"/>
</dbReference>
<dbReference type="Pfam" id="PF03948">
    <property type="entry name" value="Ribosomal_L9_C"/>
    <property type="match status" value="1"/>
</dbReference>
<reference evidence="9" key="1">
    <citation type="submission" date="2020-10" db="EMBL/GenBank/DDBJ databases">
        <authorList>
            <person name="Gilroy R."/>
        </authorList>
    </citation>
    <scope>NUCLEOTIDE SEQUENCE</scope>
    <source>
        <strain evidence="9">CHK121-14286</strain>
    </source>
</reference>
<gene>
    <name evidence="7" type="primary">rplI</name>
    <name evidence="9" type="ORF">IAC95_04320</name>
</gene>
<dbReference type="PANTHER" id="PTHR21368">
    <property type="entry name" value="50S RIBOSOMAL PROTEIN L9"/>
    <property type="match status" value="1"/>
</dbReference>
<feature type="domain" description="Ribosomal protein L9" evidence="8">
    <location>
        <begin position="13"/>
        <end position="40"/>
    </location>
</feature>
<evidence type="ECO:0000256" key="4">
    <source>
        <dbReference type="ARBA" id="ARBA00022980"/>
    </source>
</evidence>
<keyword evidence="4 7" id="KW-0689">Ribosomal protein</keyword>
<dbReference type="HAMAP" id="MF_00503">
    <property type="entry name" value="Ribosomal_bL9"/>
    <property type="match status" value="1"/>
</dbReference>
<dbReference type="AlphaFoldDB" id="A0A9D1J861"/>
<organism evidence="9 10">
    <name type="scientific">Candidatus Fimimonas gallinarum</name>
    <dbReference type="NCBI Taxonomy" id="2840821"/>
    <lineage>
        <taxon>Bacteria</taxon>
        <taxon>Pseudomonadati</taxon>
        <taxon>Myxococcota</taxon>
        <taxon>Myxococcia</taxon>
        <taxon>Myxococcales</taxon>
        <taxon>Cystobacterineae</taxon>
        <taxon>Myxococcaceae</taxon>
        <taxon>Myxococcaceae incertae sedis</taxon>
        <taxon>Candidatus Fimimonas</taxon>
    </lineage>
</organism>
<evidence type="ECO:0000256" key="1">
    <source>
        <dbReference type="ARBA" id="ARBA00010605"/>
    </source>
</evidence>
<sequence>MKVLLLQDVKGQGKKGEIINVSDGYANNFLLKKGLATVATADTLNSVAIHDKAVAKQKEAEKQQALENAKRLKGQEVHLTAAKGANGKMFGSITNKEIAEELCRLGYKVDKKQVVLKDPIKVVGRYSVNVKMYAEVSVPVVVVVD</sequence>
<dbReference type="GO" id="GO:0006412">
    <property type="term" value="P:translation"/>
    <property type="evidence" value="ECO:0007669"/>
    <property type="project" value="UniProtKB-UniRule"/>
</dbReference>
<dbReference type="InterPro" id="IPR009027">
    <property type="entry name" value="Ribosomal_bL9/RNase_H1_N"/>
</dbReference>
<accession>A0A9D1J861</accession>
<evidence type="ECO:0000256" key="2">
    <source>
        <dbReference type="ARBA" id="ARBA00022730"/>
    </source>
</evidence>
<dbReference type="GO" id="GO:0005840">
    <property type="term" value="C:ribosome"/>
    <property type="evidence" value="ECO:0007669"/>
    <property type="project" value="UniProtKB-KW"/>
</dbReference>
<evidence type="ECO:0000256" key="5">
    <source>
        <dbReference type="ARBA" id="ARBA00023274"/>
    </source>
</evidence>
<reference evidence="9" key="2">
    <citation type="journal article" date="2021" name="PeerJ">
        <title>Extensive microbial diversity within the chicken gut microbiome revealed by metagenomics and culture.</title>
        <authorList>
            <person name="Gilroy R."/>
            <person name="Ravi A."/>
            <person name="Getino M."/>
            <person name="Pursley I."/>
            <person name="Horton D.L."/>
            <person name="Alikhan N.F."/>
            <person name="Baker D."/>
            <person name="Gharbi K."/>
            <person name="Hall N."/>
            <person name="Watson M."/>
            <person name="Adriaenssens E.M."/>
            <person name="Foster-Nyarko E."/>
            <person name="Jarju S."/>
            <person name="Secka A."/>
            <person name="Antonio M."/>
            <person name="Oren A."/>
            <person name="Chaudhuri R.R."/>
            <person name="La Ragione R."/>
            <person name="Hildebrand F."/>
            <person name="Pallen M.J."/>
        </authorList>
    </citation>
    <scope>NUCLEOTIDE SEQUENCE</scope>
    <source>
        <strain evidence="9">CHK121-14286</strain>
    </source>
</reference>
<dbReference type="GO" id="GO:0003735">
    <property type="term" value="F:structural constituent of ribosome"/>
    <property type="evidence" value="ECO:0007669"/>
    <property type="project" value="InterPro"/>
</dbReference>
<dbReference type="GO" id="GO:1990904">
    <property type="term" value="C:ribonucleoprotein complex"/>
    <property type="evidence" value="ECO:0007669"/>
    <property type="project" value="UniProtKB-KW"/>
</dbReference>
<evidence type="ECO:0000256" key="6">
    <source>
        <dbReference type="ARBA" id="ARBA00035292"/>
    </source>
</evidence>
<dbReference type="SUPFAM" id="SSF55658">
    <property type="entry name" value="L9 N-domain-like"/>
    <property type="match status" value="1"/>
</dbReference>
<dbReference type="Gene3D" id="3.10.430.100">
    <property type="entry name" value="Ribosomal protein L9, C-terminal domain"/>
    <property type="match status" value="1"/>
</dbReference>
<comment type="caution">
    <text evidence="9">The sequence shown here is derived from an EMBL/GenBank/DDBJ whole genome shotgun (WGS) entry which is preliminary data.</text>
</comment>
<dbReference type="InterPro" id="IPR036935">
    <property type="entry name" value="Ribosomal_bL9_N_sf"/>
</dbReference>
<evidence type="ECO:0000259" key="8">
    <source>
        <dbReference type="PROSITE" id="PS00651"/>
    </source>
</evidence>
<dbReference type="InterPro" id="IPR000244">
    <property type="entry name" value="Ribosomal_bL9"/>
</dbReference>
<protein>
    <recommendedName>
        <fullName evidence="6 7">Large ribosomal subunit protein bL9</fullName>
    </recommendedName>
</protein>
<dbReference type="Gene3D" id="3.40.5.10">
    <property type="entry name" value="Ribosomal protein L9, N-terminal domain"/>
    <property type="match status" value="1"/>
</dbReference>
<keyword evidence="2 7" id="KW-0699">rRNA-binding</keyword>
<dbReference type="InterPro" id="IPR020070">
    <property type="entry name" value="Ribosomal_bL9_N"/>
</dbReference>
<keyword evidence="5 7" id="KW-0687">Ribonucleoprotein</keyword>
<comment type="similarity">
    <text evidence="1 7">Belongs to the bacterial ribosomal protein bL9 family.</text>
</comment>
<dbReference type="Proteomes" id="UP000824200">
    <property type="component" value="Unassembled WGS sequence"/>
</dbReference>
<dbReference type="EMBL" id="DVHL01000036">
    <property type="protein sequence ID" value="HIR66083.1"/>
    <property type="molecule type" value="Genomic_DNA"/>
</dbReference>
<evidence type="ECO:0000256" key="7">
    <source>
        <dbReference type="HAMAP-Rule" id="MF_00503"/>
    </source>
</evidence>
<dbReference type="GO" id="GO:0019843">
    <property type="term" value="F:rRNA binding"/>
    <property type="evidence" value="ECO:0007669"/>
    <property type="project" value="UniProtKB-UniRule"/>
</dbReference>
<dbReference type="InterPro" id="IPR020069">
    <property type="entry name" value="Ribosomal_bL9_C"/>
</dbReference>
<name>A0A9D1J861_9BACT</name>
<dbReference type="InterPro" id="IPR036791">
    <property type="entry name" value="Ribosomal_bL9_C_sf"/>
</dbReference>
<dbReference type="SUPFAM" id="SSF55653">
    <property type="entry name" value="Ribosomal protein L9 C-domain"/>
    <property type="match status" value="1"/>
</dbReference>
<dbReference type="InterPro" id="IPR020594">
    <property type="entry name" value="Ribosomal_bL9_bac/chp"/>
</dbReference>
<dbReference type="PROSITE" id="PS00651">
    <property type="entry name" value="RIBOSOMAL_L9"/>
    <property type="match status" value="1"/>
</dbReference>
<evidence type="ECO:0000313" key="10">
    <source>
        <dbReference type="Proteomes" id="UP000824200"/>
    </source>
</evidence>
<evidence type="ECO:0000256" key="3">
    <source>
        <dbReference type="ARBA" id="ARBA00022884"/>
    </source>
</evidence>